<dbReference type="PANTHER" id="PTHR10545:SF42">
    <property type="entry name" value="ACETYLTRANSFERASE"/>
    <property type="match status" value="1"/>
</dbReference>
<dbReference type="GO" id="GO:0016746">
    <property type="term" value="F:acyltransferase activity"/>
    <property type="evidence" value="ECO:0007669"/>
    <property type="project" value="UniProtKB-KW"/>
</dbReference>
<dbReference type="Proteomes" id="UP001596045">
    <property type="component" value="Unassembled WGS sequence"/>
</dbReference>
<dbReference type="RefSeq" id="WP_378995168.1">
    <property type="nucleotide sequence ID" value="NZ_JBHSMT010000008.1"/>
</dbReference>
<gene>
    <name evidence="4" type="ORF">ACFPM8_03920</name>
</gene>
<feature type="domain" description="N-acetyltransferase" evidence="3">
    <location>
        <begin position="7"/>
        <end position="152"/>
    </location>
</feature>
<organism evidence="4 5">
    <name type="scientific">Paraherbaspirillum soli</name>
    <dbReference type="NCBI Taxonomy" id="631222"/>
    <lineage>
        <taxon>Bacteria</taxon>
        <taxon>Pseudomonadati</taxon>
        <taxon>Pseudomonadota</taxon>
        <taxon>Betaproteobacteria</taxon>
        <taxon>Burkholderiales</taxon>
        <taxon>Oxalobacteraceae</taxon>
        <taxon>Paraherbaspirillum</taxon>
    </lineage>
</organism>
<dbReference type="InterPro" id="IPR016181">
    <property type="entry name" value="Acyl_CoA_acyltransferase"/>
</dbReference>
<proteinExistence type="predicted"/>
<dbReference type="Pfam" id="PF00583">
    <property type="entry name" value="Acetyltransf_1"/>
    <property type="match status" value="1"/>
</dbReference>
<comment type="caution">
    <text evidence="4">The sequence shown here is derived from an EMBL/GenBank/DDBJ whole genome shotgun (WGS) entry which is preliminary data.</text>
</comment>
<dbReference type="PANTHER" id="PTHR10545">
    <property type="entry name" value="DIAMINE N-ACETYLTRANSFERASE"/>
    <property type="match status" value="1"/>
</dbReference>
<evidence type="ECO:0000256" key="2">
    <source>
        <dbReference type="ARBA" id="ARBA00023315"/>
    </source>
</evidence>
<dbReference type="Gene3D" id="3.40.630.30">
    <property type="match status" value="1"/>
</dbReference>
<dbReference type="CDD" id="cd04301">
    <property type="entry name" value="NAT_SF"/>
    <property type="match status" value="1"/>
</dbReference>
<sequence length="152" mass="17497">MTSDASTHIKPLTAQDHPLWLPLWRKYQIFYQAEIPDATSQVTWQRLLDPGEPMFGALAMVDGQAVGMTHWIFQRSCWSVADTCYLQDLFVDQQQRGSGIGRRLIEHVCAEAKAAQCTRVHWLTHETNATAMQLYDRIAQRSGFVQYRKQLD</sequence>
<keyword evidence="2 4" id="KW-0012">Acyltransferase</keyword>
<evidence type="ECO:0000313" key="5">
    <source>
        <dbReference type="Proteomes" id="UP001596045"/>
    </source>
</evidence>
<dbReference type="SUPFAM" id="SSF55729">
    <property type="entry name" value="Acyl-CoA N-acyltransferases (Nat)"/>
    <property type="match status" value="1"/>
</dbReference>
<protein>
    <submittedName>
        <fullName evidence="4">GNAT family N-acetyltransferase</fullName>
        <ecNumber evidence="4">2.3.-.-</ecNumber>
    </submittedName>
</protein>
<dbReference type="InterPro" id="IPR000182">
    <property type="entry name" value="GNAT_dom"/>
</dbReference>
<evidence type="ECO:0000256" key="1">
    <source>
        <dbReference type="ARBA" id="ARBA00022679"/>
    </source>
</evidence>
<keyword evidence="1 4" id="KW-0808">Transferase</keyword>
<dbReference type="EC" id="2.3.-.-" evidence="4"/>
<dbReference type="InterPro" id="IPR051016">
    <property type="entry name" value="Diverse_Substrate_AcTransf"/>
</dbReference>
<evidence type="ECO:0000313" key="4">
    <source>
        <dbReference type="EMBL" id="MFC5473096.1"/>
    </source>
</evidence>
<dbReference type="PROSITE" id="PS51186">
    <property type="entry name" value="GNAT"/>
    <property type="match status" value="1"/>
</dbReference>
<dbReference type="EMBL" id="JBHSMT010000008">
    <property type="protein sequence ID" value="MFC5473096.1"/>
    <property type="molecule type" value="Genomic_DNA"/>
</dbReference>
<name>A0ABW0M648_9BURK</name>
<accession>A0ABW0M648</accession>
<evidence type="ECO:0000259" key="3">
    <source>
        <dbReference type="PROSITE" id="PS51186"/>
    </source>
</evidence>
<keyword evidence="5" id="KW-1185">Reference proteome</keyword>
<reference evidence="5" key="1">
    <citation type="journal article" date="2019" name="Int. J. Syst. Evol. Microbiol.">
        <title>The Global Catalogue of Microorganisms (GCM) 10K type strain sequencing project: providing services to taxonomists for standard genome sequencing and annotation.</title>
        <authorList>
            <consortium name="The Broad Institute Genomics Platform"/>
            <consortium name="The Broad Institute Genome Sequencing Center for Infectious Disease"/>
            <person name="Wu L."/>
            <person name="Ma J."/>
        </authorList>
    </citation>
    <scope>NUCLEOTIDE SEQUENCE [LARGE SCALE GENOMIC DNA]</scope>
    <source>
        <strain evidence="5">JCM 17066</strain>
    </source>
</reference>